<gene>
    <name evidence="2" type="ORF">GCM10012285_64130</name>
</gene>
<protein>
    <submittedName>
        <fullName evidence="2">Uncharacterized protein</fullName>
    </submittedName>
</protein>
<evidence type="ECO:0000313" key="3">
    <source>
        <dbReference type="Proteomes" id="UP000600080"/>
    </source>
</evidence>
<organism evidence="2 3">
    <name type="scientific">Streptomyces kronopolitis</name>
    <dbReference type="NCBI Taxonomy" id="1612435"/>
    <lineage>
        <taxon>Bacteria</taxon>
        <taxon>Bacillati</taxon>
        <taxon>Actinomycetota</taxon>
        <taxon>Actinomycetes</taxon>
        <taxon>Kitasatosporales</taxon>
        <taxon>Streptomycetaceae</taxon>
        <taxon>Streptomyces</taxon>
    </lineage>
</organism>
<proteinExistence type="predicted"/>
<feature type="region of interest" description="Disordered" evidence="1">
    <location>
        <begin position="39"/>
        <end position="83"/>
    </location>
</feature>
<evidence type="ECO:0000256" key="1">
    <source>
        <dbReference type="SAM" id="MobiDB-lite"/>
    </source>
</evidence>
<reference evidence="3" key="1">
    <citation type="journal article" date="2019" name="Int. J. Syst. Evol. Microbiol.">
        <title>The Global Catalogue of Microorganisms (GCM) 10K type strain sequencing project: providing services to taxonomists for standard genome sequencing and annotation.</title>
        <authorList>
            <consortium name="The Broad Institute Genomics Platform"/>
            <consortium name="The Broad Institute Genome Sequencing Center for Infectious Disease"/>
            <person name="Wu L."/>
            <person name="Ma J."/>
        </authorList>
    </citation>
    <scope>NUCLEOTIDE SEQUENCE [LARGE SCALE GENOMIC DNA]</scope>
    <source>
        <strain evidence="3">CGMCC 4.7323</strain>
    </source>
</reference>
<dbReference type="EMBL" id="BMND01000051">
    <property type="protein sequence ID" value="GGN63282.1"/>
    <property type="molecule type" value="Genomic_DNA"/>
</dbReference>
<name>A0ABQ2K1N1_9ACTN</name>
<comment type="caution">
    <text evidence="2">The sequence shown here is derived from an EMBL/GenBank/DDBJ whole genome shotgun (WGS) entry which is preliminary data.</text>
</comment>
<keyword evidence="3" id="KW-1185">Reference proteome</keyword>
<evidence type="ECO:0000313" key="2">
    <source>
        <dbReference type="EMBL" id="GGN63282.1"/>
    </source>
</evidence>
<accession>A0ABQ2K1N1</accession>
<sequence length="101" mass="10994">MQVRILPSAQQAKGPVEESTGPLVYVRDGVADGNVRARRTGVDQDPSRCRHCRPPPGGGAAALKEEPRPVAASWPGRSSVHTPQARPAWAMFTWLTRKAER</sequence>
<dbReference type="Proteomes" id="UP000600080">
    <property type="component" value="Unassembled WGS sequence"/>
</dbReference>